<dbReference type="PROSITE" id="PS51898">
    <property type="entry name" value="TYR_RECOMBINASE"/>
    <property type="match status" value="1"/>
</dbReference>
<dbReference type="GO" id="GO:0015074">
    <property type="term" value="P:DNA integration"/>
    <property type="evidence" value="ECO:0007669"/>
    <property type="project" value="InterPro"/>
</dbReference>
<dbReference type="InterPro" id="IPR011010">
    <property type="entry name" value="DNA_brk_join_enz"/>
</dbReference>
<dbReference type="GO" id="GO:0003677">
    <property type="term" value="F:DNA binding"/>
    <property type="evidence" value="ECO:0007669"/>
    <property type="project" value="InterPro"/>
</dbReference>
<reference evidence="3" key="1">
    <citation type="submission" date="2021-06" db="EMBL/GenBank/DDBJ databases">
        <authorList>
            <person name="Kallberg Y."/>
            <person name="Tangrot J."/>
            <person name="Rosling A."/>
        </authorList>
    </citation>
    <scope>NUCLEOTIDE SEQUENCE</scope>
    <source>
        <strain evidence="3">MT106</strain>
    </source>
</reference>
<organism evidence="3 4">
    <name type="scientific">Ambispora gerdemannii</name>
    <dbReference type="NCBI Taxonomy" id="144530"/>
    <lineage>
        <taxon>Eukaryota</taxon>
        <taxon>Fungi</taxon>
        <taxon>Fungi incertae sedis</taxon>
        <taxon>Mucoromycota</taxon>
        <taxon>Glomeromycotina</taxon>
        <taxon>Glomeromycetes</taxon>
        <taxon>Archaeosporales</taxon>
        <taxon>Ambisporaceae</taxon>
        <taxon>Ambispora</taxon>
    </lineage>
</organism>
<evidence type="ECO:0000256" key="1">
    <source>
        <dbReference type="ARBA" id="ARBA00023172"/>
    </source>
</evidence>
<dbReference type="Gene3D" id="1.10.443.10">
    <property type="entry name" value="Intergrase catalytic core"/>
    <property type="match status" value="1"/>
</dbReference>
<dbReference type="InterPro" id="IPR002104">
    <property type="entry name" value="Integrase_catalytic"/>
</dbReference>
<dbReference type="AlphaFoldDB" id="A0A9N9G865"/>
<keyword evidence="4" id="KW-1185">Reference proteome</keyword>
<feature type="domain" description="Tyr recombinase" evidence="2">
    <location>
        <begin position="1"/>
        <end position="113"/>
    </location>
</feature>
<gene>
    <name evidence="3" type="ORF">AGERDE_LOCUS8452</name>
</gene>
<dbReference type="GO" id="GO:0006310">
    <property type="term" value="P:DNA recombination"/>
    <property type="evidence" value="ECO:0007669"/>
    <property type="project" value="UniProtKB-KW"/>
</dbReference>
<name>A0A9N9G865_9GLOM</name>
<dbReference type="Proteomes" id="UP000789831">
    <property type="component" value="Unassembled WGS sequence"/>
</dbReference>
<dbReference type="OrthoDB" id="10438637at2759"/>
<dbReference type="InterPro" id="IPR013762">
    <property type="entry name" value="Integrase-like_cat_sf"/>
</dbReference>
<evidence type="ECO:0000313" key="3">
    <source>
        <dbReference type="EMBL" id="CAG8587794.1"/>
    </source>
</evidence>
<dbReference type="EMBL" id="CAJVPL010001792">
    <property type="protein sequence ID" value="CAG8587794.1"/>
    <property type="molecule type" value="Genomic_DNA"/>
</dbReference>
<evidence type="ECO:0000313" key="4">
    <source>
        <dbReference type="Proteomes" id="UP000789831"/>
    </source>
</evidence>
<dbReference type="SUPFAM" id="SSF56349">
    <property type="entry name" value="DNA breaking-rejoining enzymes"/>
    <property type="match status" value="1"/>
</dbReference>
<proteinExistence type="predicted"/>
<sequence>MSVPNRQKESKRGFHYGLFLLGSKAGLRVNEAVKFDLGSKNKQGLYRLNKPKGKDERLVYIPKKWELGISEKVELSPHTLRRAFTTYHAENGLPLPLLQKLLGHSSIRTTALY</sequence>
<comment type="caution">
    <text evidence="3">The sequence shown here is derived from an EMBL/GenBank/DDBJ whole genome shotgun (WGS) entry which is preliminary data.</text>
</comment>
<dbReference type="Pfam" id="PF00589">
    <property type="entry name" value="Phage_integrase"/>
    <property type="match status" value="1"/>
</dbReference>
<keyword evidence="1" id="KW-0233">DNA recombination</keyword>
<accession>A0A9N9G865</accession>
<protein>
    <submittedName>
        <fullName evidence="3">11706_t:CDS:1</fullName>
    </submittedName>
</protein>
<evidence type="ECO:0000259" key="2">
    <source>
        <dbReference type="PROSITE" id="PS51898"/>
    </source>
</evidence>